<reference evidence="8 9" key="1">
    <citation type="submission" date="2020-12" db="EMBL/GenBank/DDBJ databases">
        <title>Geomonas sp. Red259, isolated from paddy soil.</title>
        <authorList>
            <person name="Xu Z."/>
            <person name="Zhang Z."/>
            <person name="Masuda Y."/>
            <person name="Itoh H."/>
            <person name="Senoo K."/>
        </authorList>
    </citation>
    <scope>NUCLEOTIDE SEQUENCE [LARGE SCALE GENOMIC DNA]</scope>
    <source>
        <strain evidence="8 9">Red259</strain>
    </source>
</reference>
<evidence type="ECO:0000256" key="6">
    <source>
        <dbReference type="ARBA" id="ARBA00023136"/>
    </source>
</evidence>
<feature type="transmembrane region" description="Helical" evidence="7">
    <location>
        <begin position="109"/>
        <end position="131"/>
    </location>
</feature>
<comment type="caution">
    <text evidence="8">The sequence shown here is derived from an EMBL/GenBank/DDBJ whole genome shotgun (WGS) entry which is preliminary data.</text>
</comment>
<gene>
    <name evidence="8" type="ORF">JFN90_06635</name>
</gene>
<feature type="transmembrane region" description="Helical" evidence="7">
    <location>
        <begin position="137"/>
        <end position="157"/>
    </location>
</feature>
<dbReference type="InterPro" id="IPR052518">
    <property type="entry name" value="CHR_Transporter"/>
</dbReference>
<accession>A0ABS0YPH2</accession>
<comment type="subcellular location">
    <subcellularLocation>
        <location evidence="1">Cell membrane</location>
        <topology evidence="1">Multi-pass membrane protein</topology>
    </subcellularLocation>
</comment>
<protein>
    <submittedName>
        <fullName evidence="8">Chromate transporter</fullName>
    </submittedName>
</protein>
<keyword evidence="4 7" id="KW-0812">Transmembrane</keyword>
<evidence type="ECO:0000256" key="1">
    <source>
        <dbReference type="ARBA" id="ARBA00004651"/>
    </source>
</evidence>
<dbReference type="Proteomes" id="UP000641025">
    <property type="component" value="Unassembled WGS sequence"/>
</dbReference>
<evidence type="ECO:0000256" key="2">
    <source>
        <dbReference type="ARBA" id="ARBA00005262"/>
    </source>
</evidence>
<name>A0ABS0YPH2_9BACT</name>
<dbReference type="EMBL" id="JAEMHK010000004">
    <property type="protein sequence ID" value="MBJ6799813.1"/>
    <property type="molecule type" value="Genomic_DNA"/>
</dbReference>
<proteinExistence type="inferred from homology"/>
<evidence type="ECO:0000256" key="3">
    <source>
        <dbReference type="ARBA" id="ARBA00022475"/>
    </source>
</evidence>
<evidence type="ECO:0000313" key="9">
    <source>
        <dbReference type="Proteomes" id="UP000641025"/>
    </source>
</evidence>
<evidence type="ECO:0000313" key="8">
    <source>
        <dbReference type="EMBL" id="MBJ6799813.1"/>
    </source>
</evidence>
<keyword evidence="9" id="KW-1185">Reference proteome</keyword>
<feature type="transmembrane region" description="Helical" evidence="7">
    <location>
        <begin position="169"/>
        <end position="187"/>
    </location>
</feature>
<organism evidence="8 9">
    <name type="scientific">Geomonas propionica</name>
    <dbReference type="NCBI Taxonomy" id="2798582"/>
    <lineage>
        <taxon>Bacteria</taxon>
        <taxon>Pseudomonadati</taxon>
        <taxon>Thermodesulfobacteriota</taxon>
        <taxon>Desulfuromonadia</taxon>
        <taxon>Geobacterales</taxon>
        <taxon>Geobacteraceae</taxon>
        <taxon>Geomonas</taxon>
    </lineage>
</organism>
<dbReference type="PANTHER" id="PTHR43663:SF1">
    <property type="entry name" value="CHROMATE TRANSPORTER"/>
    <property type="match status" value="1"/>
</dbReference>
<sequence>MQFHFFHDLLHQCGARIIRVGRKGGEGEIALEQRHEVSHKQLFLGFNRIALSGFGGVMSWARSAIVDELRWLSSEEFTTLFGLCQFMPGPNIVNLSVCIGNRFQGASGAAISLLGLLFAPVVIAVTLGALYGRFGDLPAIQAVLRGIAAVAAGLIIAMGLRMAADLLKWPLLIIFSVAILWAVAFLHWPLLPVMLALAPLSIWVAARFYCGGA</sequence>
<keyword evidence="5 7" id="KW-1133">Transmembrane helix</keyword>
<dbReference type="PANTHER" id="PTHR43663">
    <property type="entry name" value="CHROMATE TRANSPORT PROTEIN-RELATED"/>
    <property type="match status" value="1"/>
</dbReference>
<keyword evidence="6 7" id="KW-0472">Membrane</keyword>
<evidence type="ECO:0000256" key="7">
    <source>
        <dbReference type="SAM" id="Phobius"/>
    </source>
</evidence>
<dbReference type="Pfam" id="PF02417">
    <property type="entry name" value="Chromate_transp"/>
    <property type="match status" value="1"/>
</dbReference>
<evidence type="ECO:0000256" key="4">
    <source>
        <dbReference type="ARBA" id="ARBA00022692"/>
    </source>
</evidence>
<dbReference type="InterPro" id="IPR003370">
    <property type="entry name" value="Chromate_transpt"/>
</dbReference>
<comment type="similarity">
    <text evidence="2">Belongs to the chromate ion transporter (CHR) (TC 2.A.51) family.</text>
</comment>
<evidence type="ECO:0000256" key="5">
    <source>
        <dbReference type="ARBA" id="ARBA00022989"/>
    </source>
</evidence>
<keyword evidence="3" id="KW-1003">Cell membrane</keyword>